<dbReference type="EMBL" id="VFOZ01000001">
    <property type="protein sequence ID" value="TQL96864.1"/>
    <property type="molecule type" value="Genomic_DNA"/>
</dbReference>
<dbReference type="InterPro" id="IPR001647">
    <property type="entry name" value="HTH_TetR"/>
</dbReference>
<name>A0A543CID7_9ACTN</name>
<keyword evidence="5" id="KW-1185">Reference proteome</keyword>
<dbReference type="OrthoDB" id="3210235at2"/>
<dbReference type="SUPFAM" id="SSF46689">
    <property type="entry name" value="Homeodomain-like"/>
    <property type="match status" value="1"/>
</dbReference>
<accession>A0A543CID7</accession>
<dbReference type="Gene3D" id="1.10.357.10">
    <property type="entry name" value="Tetracycline Repressor, domain 2"/>
    <property type="match status" value="1"/>
</dbReference>
<dbReference type="Pfam" id="PF00440">
    <property type="entry name" value="TetR_N"/>
    <property type="match status" value="1"/>
</dbReference>
<evidence type="ECO:0000313" key="5">
    <source>
        <dbReference type="Proteomes" id="UP000316096"/>
    </source>
</evidence>
<dbReference type="Proteomes" id="UP000316096">
    <property type="component" value="Unassembled WGS sequence"/>
</dbReference>
<dbReference type="PANTHER" id="PTHR30055:SF235">
    <property type="entry name" value="TRANSCRIPTIONAL REGULATORY PROTEIN"/>
    <property type="match status" value="1"/>
</dbReference>
<dbReference type="PRINTS" id="PR00455">
    <property type="entry name" value="HTHTETR"/>
</dbReference>
<dbReference type="GO" id="GO:0003700">
    <property type="term" value="F:DNA-binding transcription factor activity"/>
    <property type="evidence" value="ECO:0007669"/>
    <property type="project" value="TreeGrafter"/>
</dbReference>
<dbReference type="InterPro" id="IPR036271">
    <property type="entry name" value="Tet_transcr_reg_TetR-rel_C_sf"/>
</dbReference>
<proteinExistence type="predicted"/>
<gene>
    <name evidence="4" type="ORF">FB559_2417</name>
</gene>
<evidence type="ECO:0000259" key="3">
    <source>
        <dbReference type="PROSITE" id="PS50977"/>
    </source>
</evidence>
<dbReference type="Pfam" id="PF17920">
    <property type="entry name" value="TetR_C_16"/>
    <property type="match status" value="1"/>
</dbReference>
<feature type="domain" description="HTH tetR-type" evidence="3">
    <location>
        <begin position="15"/>
        <end position="75"/>
    </location>
</feature>
<reference evidence="4 5" key="1">
    <citation type="submission" date="2019-06" db="EMBL/GenBank/DDBJ databases">
        <title>Sequencing the genomes of 1000 actinobacteria strains.</title>
        <authorList>
            <person name="Klenk H.-P."/>
        </authorList>
    </citation>
    <scope>NUCLEOTIDE SEQUENCE [LARGE SCALE GENOMIC DNA]</scope>
    <source>
        <strain evidence="4 5">DSM 102200</strain>
    </source>
</reference>
<sequence length="194" mass="21190">MTAPTRRPGRRPGQSSSRADILAAARVLFGDRGYDKASIRAIAGEAGVDPALVHHFFGTKDELFAAAMEFPIDPATILPLILTGPREEIGERLVRTFLRIWQDPRLSPQFVGIIRSATTSKTGATLLREFISSRLLARVAEALDVPRMNLNAAASQMVGVVMFRYVLELEPLASASEEELVALFAPTIQRYLGA</sequence>
<protein>
    <submittedName>
        <fullName evidence="4">TetR family transcriptional regulator</fullName>
    </submittedName>
</protein>
<dbReference type="PROSITE" id="PS50977">
    <property type="entry name" value="HTH_TETR_2"/>
    <property type="match status" value="1"/>
</dbReference>
<dbReference type="InterPro" id="IPR009057">
    <property type="entry name" value="Homeodomain-like_sf"/>
</dbReference>
<dbReference type="PANTHER" id="PTHR30055">
    <property type="entry name" value="HTH-TYPE TRANSCRIPTIONAL REGULATOR RUTR"/>
    <property type="match status" value="1"/>
</dbReference>
<dbReference type="SUPFAM" id="SSF48498">
    <property type="entry name" value="Tetracyclin repressor-like, C-terminal domain"/>
    <property type="match status" value="1"/>
</dbReference>
<dbReference type="RefSeq" id="WP_141955669.1">
    <property type="nucleotide sequence ID" value="NZ_VFOZ01000001.1"/>
</dbReference>
<evidence type="ECO:0000256" key="1">
    <source>
        <dbReference type="ARBA" id="ARBA00023125"/>
    </source>
</evidence>
<dbReference type="InterPro" id="IPR041678">
    <property type="entry name" value="TetR_C_16"/>
</dbReference>
<keyword evidence="1 2" id="KW-0238">DNA-binding</keyword>
<evidence type="ECO:0000313" key="4">
    <source>
        <dbReference type="EMBL" id="TQL96864.1"/>
    </source>
</evidence>
<comment type="caution">
    <text evidence="4">The sequence shown here is derived from an EMBL/GenBank/DDBJ whole genome shotgun (WGS) entry which is preliminary data.</text>
</comment>
<dbReference type="InterPro" id="IPR050109">
    <property type="entry name" value="HTH-type_TetR-like_transc_reg"/>
</dbReference>
<dbReference type="AlphaFoldDB" id="A0A543CID7"/>
<dbReference type="GO" id="GO:0000976">
    <property type="term" value="F:transcription cis-regulatory region binding"/>
    <property type="evidence" value="ECO:0007669"/>
    <property type="project" value="TreeGrafter"/>
</dbReference>
<feature type="DNA-binding region" description="H-T-H motif" evidence="2">
    <location>
        <begin position="38"/>
        <end position="57"/>
    </location>
</feature>
<evidence type="ECO:0000256" key="2">
    <source>
        <dbReference type="PROSITE-ProRule" id="PRU00335"/>
    </source>
</evidence>
<dbReference type="Gene3D" id="1.10.10.60">
    <property type="entry name" value="Homeodomain-like"/>
    <property type="match status" value="1"/>
</dbReference>
<organism evidence="4 5">
    <name type="scientific">Actinoallomurus bryophytorum</name>
    <dbReference type="NCBI Taxonomy" id="1490222"/>
    <lineage>
        <taxon>Bacteria</taxon>
        <taxon>Bacillati</taxon>
        <taxon>Actinomycetota</taxon>
        <taxon>Actinomycetes</taxon>
        <taxon>Streptosporangiales</taxon>
        <taxon>Thermomonosporaceae</taxon>
        <taxon>Actinoallomurus</taxon>
    </lineage>
</organism>